<organism evidence="3 4">
    <name type="scientific">Luteitalea pratensis</name>
    <dbReference type="NCBI Taxonomy" id="1855912"/>
    <lineage>
        <taxon>Bacteria</taxon>
        <taxon>Pseudomonadati</taxon>
        <taxon>Acidobacteriota</taxon>
        <taxon>Vicinamibacteria</taxon>
        <taxon>Vicinamibacterales</taxon>
        <taxon>Vicinamibacteraceae</taxon>
        <taxon>Luteitalea</taxon>
    </lineage>
</organism>
<evidence type="ECO:0000256" key="1">
    <source>
        <dbReference type="SAM" id="SignalP"/>
    </source>
</evidence>
<dbReference type="Pfam" id="PF19780">
    <property type="entry name" value="DUF6265"/>
    <property type="match status" value="1"/>
</dbReference>
<name>A0A143PGR2_LUTPR</name>
<feature type="domain" description="DUF6265" evidence="2">
    <location>
        <begin position="37"/>
        <end position="156"/>
    </location>
</feature>
<dbReference type="EMBL" id="CP015136">
    <property type="protein sequence ID" value="AMY07248.1"/>
    <property type="molecule type" value="Genomic_DNA"/>
</dbReference>
<dbReference type="KEGG" id="abac:LuPra_00415"/>
<dbReference type="Proteomes" id="UP000076079">
    <property type="component" value="Chromosome"/>
</dbReference>
<reference evidence="3 4" key="1">
    <citation type="journal article" date="2016" name="Genome Announc.">
        <title>First Complete Genome Sequence of a Subdivision 6 Acidobacterium Strain.</title>
        <authorList>
            <person name="Huang S."/>
            <person name="Vieira S."/>
            <person name="Bunk B."/>
            <person name="Riedel T."/>
            <person name="Sproer C."/>
            <person name="Overmann J."/>
        </authorList>
    </citation>
    <scope>NUCLEOTIDE SEQUENCE [LARGE SCALE GENOMIC DNA]</scope>
    <source>
        <strain evidence="4">DSM 100886 HEG_-6_39</strain>
    </source>
</reference>
<feature type="chain" id="PRO_5007511287" description="DUF6265 domain-containing protein" evidence="1">
    <location>
        <begin position="25"/>
        <end position="177"/>
    </location>
</feature>
<dbReference type="STRING" id="1855912.LuPra_00415"/>
<dbReference type="AlphaFoldDB" id="A0A143PGR2"/>
<evidence type="ECO:0000313" key="4">
    <source>
        <dbReference type="Proteomes" id="UP000076079"/>
    </source>
</evidence>
<evidence type="ECO:0000259" key="2">
    <source>
        <dbReference type="Pfam" id="PF19780"/>
    </source>
</evidence>
<dbReference type="RefSeq" id="WP_110169222.1">
    <property type="nucleotide sequence ID" value="NZ_CP015136.1"/>
</dbReference>
<keyword evidence="1" id="KW-0732">Signal</keyword>
<dbReference type="InterPro" id="IPR046232">
    <property type="entry name" value="DUF6265"/>
</dbReference>
<evidence type="ECO:0000313" key="3">
    <source>
        <dbReference type="EMBL" id="AMY07248.1"/>
    </source>
</evidence>
<sequence length="177" mass="19625" precursor="true">MRRAVAVFVLVLATLPLMTTGALAQASAPTASLQDLSWLAGRWVGTTASGQHIEEMWMPARDGMMIGSFRWERGQGRWLFEFMSLDTGSSAAPTPLTFRLKHFDRGFRGLEDKAVSTTLMPIEVSGSRVLFEMKEGERVVRITYSHPAPDGLLVVFDETAPGQTAVHIEFPFRRAQP</sequence>
<accession>A0A143PGR2</accession>
<proteinExistence type="predicted"/>
<reference evidence="4" key="2">
    <citation type="submission" date="2016-04" db="EMBL/GenBank/DDBJ databases">
        <title>First Complete Genome Sequence of a Subdivision 6 Acidobacterium.</title>
        <authorList>
            <person name="Huang S."/>
            <person name="Vieira S."/>
            <person name="Bunk B."/>
            <person name="Riedel T."/>
            <person name="Sproeer C."/>
            <person name="Overmann J."/>
        </authorList>
    </citation>
    <scope>NUCLEOTIDE SEQUENCE [LARGE SCALE GENOMIC DNA]</scope>
    <source>
        <strain evidence="4">DSM 100886 HEG_-6_39</strain>
    </source>
</reference>
<protein>
    <recommendedName>
        <fullName evidence="2">DUF6265 domain-containing protein</fullName>
    </recommendedName>
</protein>
<gene>
    <name evidence="3" type="ORF">LuPra_00415</name>
</gene>
<dbReference type="OrthoDB" id="7567258at2"/>
<feature type="signal peptide" evidence="1">
    <location>
        <begin position="1"/>
        <end position="24"/>
    </location>
</feature>
<keyword evidence="4" id="KW-1185">Reference proteome</keyword>